<keyword evidence="1" id="KW-0472">Membrane</keyword>
<dbReference type="Pfam" id="PF10043">
    <property type="entry name" value="DUF2279"/>
    <property type="match status" value="1"/>
</dbReference>
<feature type="transmembrane region" description="Helical" evidence="1">
    <location>
        <begin position="28"/>
        <end position="48"/>
    </location>
</feature>
<keyword evidence="1" id="KW-1133">Transmembrane helix</keyword>
<comment type="caution">
    <text evidence="2">The sequence shown here is derived from an EMBL/GenBank/DDBJ whole genome shotgun (WGS) entry which is preliminary data.</text>
</comment>
<name>A0ABS9KYX6_9BACT</name>
<dbReference type="EMBL" id="JAKLTR010000022">
    <property type="protein sequence ID" value="MCG2617545.1"/>
    <property type="molecule type" value="Genomic_DNA"/>
</dbReference>
<feature type="transmembrane region" description="Helical" evidence="1">
    <location>
        <begin position="68"/>
        <end position="90"/>
    </location>
</feature>
<keyword evidence="3" id="KW-1185">Reference proteome</keyword>
<protein>
    <submittedName>
        <fullName evidence="2">YfiM family protein</fullName>
    </submittedName>
</protein>
<sequence length="343" mass="38812">MATIRSGPLVILSSPLSRATEARRSYKYLAKLMIGLVLVLSSFVLFAQDTDTGTVSDSSVSFNRKKRITWVAAANAGFYAGSLAALNAAWYQGYPRSGFHTFDDSREWLQLDKAGHAWTAYTTGKYLTSMWEWAGLPHKKAVWVGGLSGATYLTVIEFLDAYSAEWGWSWSDIGANMFGSGLFVGQELLWNEQRIQLKFSFHPSSYKDPMLDSRADNLFGKPWYERMLKDYNAQTYWLSANLRSFFKQSNLPEWLNVAAGYGGDGMFGGFENSWTDNNGNIVSRYDIPRKRQFYIAPDIDFTKIKTRSKFLRTTFSLLNAFKCPAPALMLDSKGKLKAYALYF</sequence>
<gene>
    <name evidence="2" type="ORF">LZZ85_24815</name>
</gene>
<reference evidence="2" key="1">
    <citation type="submission" date="2022-01" db="EMBL/GenBank/DDBJ databases">
        <authorList>
            <person name="Jo J.-H."/>
            <person name="Im W.-T."/>
        </authorList>
    </citation>
    <scope>NUCLEOTIDE SEQUENCE</scope>
    <source>
        <strain evidence="2">NA20</strain>
    </source>
</reference>
<keyword evidence="1" id="KW-0812">Transmembrane</keyword>
<proteinExistence type="predicted"/>
<dbReference type="Proteomes" id="UP001165367">
    <property type="component" value="Unassembled WGS sequence"/>
</dbReference>
<dbReference type="RefSeq" id="WP_237876322.1">
    <property type="nucleotide sequence ID" value="NZ_JAKLTR010000022.1"/>
</dbReference>
<evidence type="ECO:0000313" key="2">
    <source>
        <dbReference type="EMBL" id="MCG2617545.1"/>
    </source>
</evidence>
<accession>A0ABS9KYX6</accession>
<dbReference type="InterPro" id="IPR018736">
    <property type="entry name" value="DUF2279_periplasmic_lipo"/>
</dbReference>
<evidence type="ECO:0000256" key="1">
    <source>
        <dbReference type="SAM" id="Phobius"/>
    </source>
</evidence>
<evidence type="ECO:0000313" key="3">
    <source>
        <dbReference type="Proteomes" id="UP001165367"/>
    </source>
</evidence>
<organism evidence="2 3">
    <name type="scientific">Terrimonas ginsenosidimutans</name>
    <dbReference type="NCBI Taxonomy" id="2908004"/>
    <lineage>
        <taxon>Bacteria</taxon>
        <taxon>Pseudomonadati</taxon>
        <taxon>Bacteroidota</taxon>
        <taxon>Chitinophagia</taxon>
        <taxon>Chitinophagales</taxon>
        <taxon>Chitinophagaceae</taxon>
        <taxon>Terrimonas</taxon>
    </lineage>
</organism>